<dbReference type="Proteomes" id="UP000182800">
    <property type="component" value="Unassembled WGS sequence"/>
</dbReference>
<dbReference type="GO" id="GO:0006351">
    <property type="term" value="P:DNA-templated transcription"/>
    <property type="evidence" value="ECO:0007669"/>
    <property type="project" value="TreeGrafter"/>
</dbReference>
<evidence type="ECO:0000256" key="1">
    <source>
        <dbReference type="ARBA" id="ARBA00009437"/>
    </source>
</evidence>
<dbReference type="OrthoDB" id="9786526at2"/>
<protein>
    <submittedName>
        <fullName evidence="6 7">Transcriptional regulator</fullName>
    </submittedName>
</protein>
<dbReference type="PANTHER" id="PTHR30537">
    <property type="entry name" value="HTH-TYPE TRANSCRIPTIONAL REGULATOR"/>
    <property type="match status" value="1"/>
</dbReference>
<accession>A0A0P7XPA2</accession>
<evidence type="ECO:0000313" key="6">
    <source>
        <dbReference type="EMBL" id="KPQ09331.1"/>
    </source>
</evidence>
<dbReference type="SUPFAM" id="SSF53850">
    <property type="entry name" value="Periplasmic binding protein-like II"/>
    <property type="match status" value="1"/>
</dbReference>
<evidence type="ECO:0000313" key="7">
    <source>
        <dbReference type="EMBL" id="SCC79080.1"/>
    </source>
</evidence>
<comment type="similarity">
    <text evidence="1">Belongs to the LysR transcriptional regulatory family.</text>
</comment>
<name>A0A0P7XPA2_9HYPH</name>
<dbReference type="InterPro" id="IPR036390">
    <property type="entry name" value="WH_DNA-bd_sf"/>
</dbReference>
<dbReference type="PROSITE" id="PS50931">
    <property type="entry name" value="HTH_LYSR"/>
    <property type="match status" value="1"/>
</dbReference>
<dbReference type="SUPFAM" id="SSF46785">
    <property type="entry name" value="Winged helix' DNA-binding domain"/>
    <property type="match status" value="1"/>
</dbReference>
<organism evidence="6 8">
    <name type="scientific">Saliniramus fredricksonii</name>
    <dbReference type="NCBI Taxonomy" id="1653334"/>
    <lineage>
        <taxon>Bacteria</taxon>
        <taxon>Pseudomonadati</taxon>
        <taxon>Pseudomonadota</taxon>
        <taxon>Alphaproteobacteria</taxon>
        <taxon>Hyphomicrobiales</taxon>
        <taxon>Salinarimonadaceae</taxon>
        <taxon>Saliniramus</taxon>
    </lineage>
</organism>
<dbReference type="RefSeq" id="WP_074443593.1">
    <property type="nucleotide sequence ID" value="NZ_FMBM01000001.1"/>
</dbReference>
<dbReference type="STRING" id="1653334.GA0071312_0666"/>
<keyword evidence="4" id="KW-0804">Transcription</keyword>
<dbReference type="CDD" id="cd08422">
    <property type="entry name" value="PBP2_CrgA_like"/>
    <property type="match status" value="1"/>
</dbReference>
<dbReference type="EMBL" id="FMBM01000001">
    <property type="protein sequence ID" value="SCC79080.1"/>
    <property type="molecule type" value="Genomic_DNA"/>
</dbReference>
<dbReference type="GO" id="GO:0003700">
    <property type="term" value="F:DNA-binding transcription factor activity"/>
    <property type="evidence" value="ECO:0007669"/>
    <property type="project" value="InterPro"/>
</dbReference>
<evidence type="ECO:0000256" key="2">
    <source>
        <dbReference type="ARBA" id="ARBA00023015"/>
    </source>
</evidence>
<evidence type="ECO:0000259" key="5">
    <source>
        <dbReference type="PROSITE" id="PS50931"/>
    </source>
</evidence>
<dbReference type="InterPro" id="IPR036388">
    <property type="entry name" value="WH-like_DNA-bd_sf"/>
</dbReference>
<dbReference type="InterPro" id="IPR000847">
    <property type="entry name" value="LysR_HTH_N"/>
</dbReference>
<dbReference type="InterPro" id="IPR058163">
    <property type="entry name" value="LysR-type_TF_proteobact-type"/>
</dbReference>
<dbReference type="PANTHER" id="PTHR30537:SF21">
    <property type="entry name" value="HTH-TYPE TRANSCRIPTIONAL REGULATOR SINR-RELATED"/>
    <property type="match status" value="1"/>
</dbReference>
<dbReference type="Gene3D" id="3.40.190.290">
    <property type="match status" value="1"/>
</dbReference>
<dbReference type="Gene3D" id="1.10.10.10">
    <property type="entry name" value="Winged helix-like DNA-binding domain superfamily/Winged helix DNA-binding domain"/>
    <property type="match status" value="1"/>
</dbReference>
<keyword evidence="3 7" id="KW-0238">DNA-binding</keyword>
<dbReference type="GO" id="GO:0043565">
    <property type="term" value="F:sequence-specific DNA binding"/>
    <property type="evidence" value="ECO:0007669"/>
    <property type="project" value="TreeGrafter"/>
</dbReference>
<dbReference type="Proteomes" id="UP000050497">
    <property type="component" value="Unassembled WGS sequence"/>
</dbReference>
<gene>
    <name evidence="7" type="ORF">GA0071312_0666</name>
    <name evidence="6" type="ORF">HLUCCO17_15150</name>
</gene>
<evidence type="ECO:0000256" key="3">
    <source>
        <dbReference type="ARBA" id="ARBA00023125"/>
    </source>
</evidence>
<proteinExistence type="inferred from homology"/>
<reference evidence="7 9" key="2">
    <citation type="submission" date="2016-08" db="EMBL/GenBank/DDBJ databases">
        <authorList>
            <person name="Varghese N."/>
            <person name="Submissions Spin"/>
        </authorList>
    </citation>
    <scope>NUCLEOTIDE SEQUENCE [LARGE SCALE GENOMIC DNA]</scope>
    <source>
        <strain evidence="7 9">HL-109</strain>
    </source>
</reference>
<feature type="domain" description="HTH lysR-type" evidence="5">
    <location>
        <begin position="1"/>
        <end position="59"/>
    </location>
</feature>
<evidence type="ECO:0000256" key="4">
    <source>
        <dbReference type="ARBA" id="ARBA00023163"/>
    </source>
</evidence>
<reference evidence="6 8" key="1">
    <citation type="submission" date="2015-09" db="EMBL/GenBank/DDBJ databases">
        <title>Identification and resolution of microdiversity through metagenomic sequencing of parallel consortia.</title>
        <authorList>
            <person name="Nelson W.C."/>
            <person name="Romine M.F."/>
            <person name="Lindemann S.R."/>
        </authorList>
    </citation>
    <scope>NUCLEOTIDE SEQUENCE [LARGE SCALE GENOMIC DNA]</scope>
    <source>
        <strain evidence="6">HL-109</strain>
    </source>
</reference>
<keyword evidence="9" id="KW-1185">Reference proteome</keyword>
<comment type="caution">
    <text evidence="6">The sequence shown here is derived from an EMBL/GenBank/DDBJ whole genome shotgun (WGS) entry which is preliminary data.</text>
</comment>
<sequence>MDLIGDLELFEALARHGSFSAVARRRGQAVSSISRRLDRLEEGLGQRLFNRLPTGLHLTTAGRLKLGEARGLTLAARAFSEKETEGDALSGHVSLAAPTRLGEIAVAPILAGFLRAHPGVSIELHLSDAFQDLDRDQIDIALRIGGHDADHHIIRRVARNRRILVAAPDYLEKHAPISAPADLAAHEGLWLGDALRWSLRGPDGAQASVTPRRRVTNLSGDALTRLCIAGLGVALKSSWDVQGEVVAGRLVRVLPGWEQAQSADIRLVTPARRLTPRPVRALMQALEQGLRAVLDGKG</sequence>
<dbReference type="InterPro" id="IPR005119">
    <property type="entry name" value="LysR_subst-bd"/>
</dbReference>
<evidence type="ECO:0000313" key="8">
    <source>
        <dbReference type="Proteomes" id="UP000050497"/>
    </source>
</evidence>
<keyword evidence="2" id="KW-0805">Transcription regulation</keyword>
<evidence type="ECO:0000313" key="9">
    <source>
        <dbReference type="Proteomes" id="UP000182800"/>
    </source>
</evidence>
<dbReference type="Pfam" id="PF00126">
    <property type="entry name" value="HTH_1"/>
    <property type="match status" value="1"/>
</dbReference>
<dbReference type="EMBL" id="LJSX01000029">
    <property type="protein sequence ID" value="KPQ09331.1"/>
    <property type="molecule type" value="Genomic_DNA"/>
</dbReference>
<dbReference type="Pfam" id="PF03466">
    <property type="entry name" value="LysR_substrate"/>
    <property type="match status" value="1"/>
</dbReference>
<dbReference type="AlphaFoldDB" id="A0A0P7XPA2"/>